<sequence length="132" mass="16247">MLYDEAIQTRPLFIMYMEQSQELHETDDELLHAEREQKFRKWLLQQDRKHLLMLKTISLVGQHERGYYYEWNEGETIEHIIKIEITRSHEQLLHYYSKYLVYDKKEAITSFLLHERNYHAFKEGLCILEILE</sequence>
<dbReference type="EMBL" id="FXAZ01000004">
    <property type="protein sequence ID" value="SMG50511.1"/>
    <property type="molecule type" value="Genomic_DNA"/>
</dbReference>
<dbReference type="Proteomes" id="UP000193834">
    <property type="component" value="Unassembled WGS sequence"/>
</dbReference>
<name>A0A1X7L9L6_9BACL</name>
<keyword evidence="2" id="KW-1185">Reference proteome</keyword>
<accession>A0A1X7L9L6</accession>
<organism evidence="1 2">
    <name type="scientific">Paenibacillus aquistagni</name>
    <dbReference type="NCBI Taxonomy" id="1852522"/>
    <lineage>
        <taxon>Bacteria</taxon>
        <taxon>Bacillati</taxon>
        <taxon>Bacillota</taxon>
        <taxon>Bacilli</taxon>
        <taxon>Bacillales</taxon>
        <taxon>Paenibacillaceae</taxon>
        <taxon>Paenibacillus</taxon>
    </lineage>
</organism>
<evidence type="ECO:0000313" key="2">
    <source>
        <dbReference type="Proteomes" id="UP000193834"/>
    </source>
</evidence>
<evidence type="ECO:0000313" key="1">
    <source>
        <dbReference type="EMBL" id="SMG50511.1"/>
    </source>
</evidence>
<reference evidence="1 2" key="1">
    <citation type="submission" date="2017-04" db="EMBL/GenBank/DDBJ databases">
        <authorList>
            <person name="Afonso C.L."/>
            <person name="Miller P.J."/>
            <person name="Scott M.A."/>
            <person name="Spackman E."/>
            <person name="Goraichik I."/>
            <person name="Dimitrov K.M."/>
            <person name="Suarez D.L."/>
            <person name="Swayne D.E."/>
        </authorList>
    </citation>
    <scope>NUCLEOTIDE SEQUENCE [LARGE SCALE GENOMIC DNA]</scope>
    <source>
        <strain evidence="1 2">11</strain>
    </source>
</reference>
<dbReference type="STRING" id="1852522.SAMN06295960_3129"/>
<dbReference type="RefSeq" id="WP_085495571.1">
    <property type="nucleotide sequence ID" value="NZ_FXAZ01000004.1"/>
</dbReference>
<dbReference type="AlphaFoldDB" id="A0A1X7L9L6"/>
<proteinExistence type="predicted"/>
<gene>
    <name evidence="1" type="ORF">SAMN06295960_3129</name>
</gene>
<protein>
    <submittedName>
        <fullName evidence="1">Uncharacterized protein</fullName>
    </submittedName>
</protein>